<reference evidence="2 3" key="1">
    <citation type="submission" date="2016-10" db="EMBL/GenBank/DDBJ databases">
        <authorList>
            <person name="de Groot N.N."/>
        </authorList>
    </citation>
    <scope>NUCLEOTIDE SEQUENCE [LARGE SCALE GENOMIC DNA]</scope>
    <source>
        <strain evidence="2 3">DSM 15827</strain>
    </source>
</reference>
<evidence type="ECO:0000313" key="2">
    <source>
        <dbReference type="EMBL" id="SER37665.1"/>
    </source>
</evidence>
<dbReference type="SUPFAM" id="SSF54593">
    <property type="entry name" value="Glyoxalase/Bleomycin resistance protein/Dihydroxybiphenyl dioxygenase"/>
    <property type="match status" value="2"/>
</dbReference>
<dbReference type="PROSITE" id="PS51819">
    <property type="entry name" value="VOC"/>
    <property type="match status" value="1"/>
</dbReference>
<accession>A0A1H9NPT9</accession>
<dbReference type="Pfam" id="PF00903">
    <property type="entry name" value="Glyoxalase"/>
    <property type="match status" value="1"/>
</dbReference>
<evidence type="ECO:0000313" key="3">
    <source>
        <dbReference type="Proteomes" id="UP000198556"/>
    </source>
</evidence>
<dbReference type="Gene3D" id="3.10.180.10">
    <property type="entry name" value="2,3-Dihydroxybiphenyl 1,2-Dioxygenase, domain 1"/>
    <property type="match status" value="1"/>
</dbReference>
<keyword evidence="2" id="KW-0223">Dioxygenase</keyword>
<dbReference type="EMBL" id="FOGF01000043">
    <property type="protein sequence ID" value="SER37665.1"/>
    <property type="molecule type" value="Genomic_DNA"/>
</dbReference>
<dbReference type="GO" id="GO:0051213">
    <property type="term" value="F:dioxygenase activity"/>
    <property type="evidence" value="ECO:0007669"/>
    <property type="project" value="UniProtKB-KW"/>
</dbReference>
<keyword evidence="2" id="KW-0560">Oxidoreductase</keyword>
<dbReference type="RefSeq" id="WP_089747637.1">
    <property type="nucleotide sequence ID" value="NZ_FOGF01000043.1"/>
</dbReference>
<name>A0A1H9NPT9_9LACT</name>
<sequence>MKSFIHYIKTILQDKKNESEWQLGYVTIGVHDLKQMKRFYTKNLGLSVLQSYQHSILLGSAIGSVPMIKLVQIAPPYQQKVLYYIGLKLPKKEYLGDLANHLLAENCLILASEDDGYSEAFYIKDPENNRIKIYWDKPSIDVQLNFDHQEADDLHLPINHLLTIRDNPYDELPRNSRLAQVHLSVKDNLIQEEFFTEILPFETTYDYVMKRRNFKMNHDYYSIATNEWNRTHLMKRRPTDLLEIMLYSPNFRALEAIVKKLEAENIDYTLENSELVFSTPSHIQLCIKVRE</sequence>
<dbReference type="PANTHER" id="PTHR43279:SF1">
    <property type="entry name" value="CATECHOL-2,3-DIOXYGENASE"/>
    <property type="match status" value="1"/>
</dbReference>
<gene>
    <name evidence="2" type="ORF">SAMN05421767_1435</name>
</gene>
<dbReference type="PANTHER" id="PTHR43279">
    <property type="entry name" value="CATECHOL-2,3-DIOXYGENASE"/>
    <property type="match status" value="1"/>
</dbReference>
<dbReference type="Proteomes" id="UP000198556">
    <property type="component" value="Unassembled WGS sequence"/>
</dbReference>
<dbReference type="STRING" id="137733.SAMN05421767_1435"/>
<proteinExistence type="predicted"/>
<evidence type="ECO:0000259" key="1">
    <source>
        <dbReference type="PROSITE" id="PS51819"/>
    </source>
</evidence>
<keyword evidence="3" id="KW-1185">Reference proteome</keyword>
<protein>
    <submittedName>
        <fullName evidence="2">Catechol-2,3-dioxygenase</fullName>
    </submittedName>
</protein>
<dbReference type="AlphaFoldDB" id="A0A1H9NPT9"/>
<dbReference type="InterPro" id="IPR029068">
    <property type="entry name" value="Glyas_Bleomycin-R_OHBP_Dase"/>
</dbReference>
<dbReference type="InterPro" id="IPR037523">
    <property type="entry name" value="VOC_core"/>
</dbReference>
<dbReference type="OrthoDB" id="9792626at2"/>
<dbReference type="InterPro" id="IPR004360">
    <property type="entry name" value="Glyas_Fos-R_dOase_dom"/>
</dbReference>
<organism evidence="2 3">
    <name type="scientific">Granulicatella balaenopterae</name>
    <dbReference type="NCBI Taxonomy" id="137733"/>
    <lineage>
        <taxon>Bacteria</taxon>
        <taxon>Bacillati</taxon>
        <taxon>Bacillota</taxon>
        <taxon>Bacilli</taxon>
        <taxon>Lactobacillales</taxon>
        <taxon>Carnobacteriaceae</taxon>
        <taxon>Granulicatella</taxon>
    </lineage>
</organism>
<feature type="domain" description="VOC" evidence="1">
    <location>
        <begin position="22"/>
        <end position="136"/>
    </location>
</feature>